<accession>A0A7W6CT80</accession>
<keyword evidence="2" id="KW-1185">Reference proteome</keyword>
<evidence type="ECO:0000313" key="1">
    <source>
        <dbReference type="EMBL" id="MBB3964743.1"/>
    </source>
</evidence>
<evidence type="ECO:0000313" key="2">
    <source>
        <dbReference type="Proteomes" id="UP000582090"/>
    </source>
</evidence>
<proteinExistence type="predicted"/>
<name>A0A7W6CT80_9HYPH</name>
<dbReference type="Proteomes" id="UP000582090">
    <property type="component" value="Unassembled WGS sequence"/>
</dbReference>
<reference evidence="1 2" key="1">
    <citation type="submission" date="2020-08" db="EMBL/GenBank/DDBJ databases">
        <title>Genomic Encyclopedia of Type Strains, Phase IV (KMG-IV): sequencing the most valuable type-strain genomes for metagenomic binning, comparative biology and taxonomic classification.</title>
        <authorList>
            <person name="Goeker M."/>
        </authorList>
    </citation>
    <scope>NUCLEOTIDE SEQUENCE [LARGE SCALE GENOMIC DNA]</scope>
    <source>
        <strain evidence="1 2">DSM 26575</strain>
    </source>
</reference>
<sequence>MMLQLDHRDSHDVDIFLPDAQVLRYLDPAKAELAFDVVPDGYQGDGVKFQKFAFNGIGEIDFIVAQALTSVPHLRTSVEGVSTRLETVAEIVAKKVYYRGASIRPRDIFDIAAAAQSHERELIEALRYYRPHVAATLSAIAGLNADFVSAAIAPLMIRPTFQHIAATAIERTITVLKRV</sequence>
<dbReference type="EMBL" id="JACIDW010000006">
    <property type="protein sequence ID" value="MBB3964743.1"/>
    <property type="molecule type" value="Genomic_DNA"/>
</dbReference>
<dbReference type="Pfam" id="PF08843">
    <property type="entry name" value="AbiEii"/>
    <property type="match status" value="1"/>
</dbReference>
<evidence type="ECO:0008006" key="3">
    <source>
        <dbReference type="Google" id="ProtNLM"/>
    </source>
</evidence>
<comment type="caution">
    <text evidence="1">The sequence shown here is derived from an EMBL/GenBank/DDBJ whole genome shotgun (WGS) entry which is preliminary data.</text>
</comment>
<dbReference type="InterPro" id="IPR014942">
    <property type="entry name" value="AbiEii"/>
</dbReference>
<dbReference type="AlphaFoldDB" id="A0A7W6CT80"/>
<organism evidence="1 2">
    <name type="scientific">Rhizobium metallidurans</name>
    <dbReference type="NCBI Taxonomy" id="1265931"/>
    <lineage>
        <taxon>Bacteria</taxon>
        <taxon>Pseudomonadati</taxon>
        <taxon>Pseudomonadota</taxon>
        <taxon>Alphaproteobacteria</taxon>
        <taxon>Hyphomicrobiales</taxon>
        <taxon>Rhizobiaceae</taxon>
        <taxon>Rhizobium/Agrobacterium group</taxon>
        <taxon>Rhizobium</taxon>
    </lineage>
</organism>
<gene>
    <name evidence="1" type="ORF">GGQ67_002406</name>
</gene>
<protein>
    <recommendedName>
        <fullName evidence="3">Nucleotidyl transferase AbiEii/AbiGii toxin family protein</fullName>
    </recommendedName>
</protein>